<proteinExistence type="predicted"/>
<gene>
    <name evidence="3" type="ORF">SAMN05443637_12491</name>
</gene>
<evidence type="ECO:0000313" key="4">
    <source>
        <dbReference type="Proteomes" id="UP000184363"/>
    </source>
</evidence>
<dbReference type="Pfam" id="PF06197">
    <property type="entry name" value="DUF998"/>
    <property type="match status" value="1"/>
</dbReference>
<feature type="transmembrane region" description="Helical" evidence="2">
    <location>
        <begin position="137"/>
        <end position="159"/>
    </location>
</feature>
<evidence type="ECO:0008006" key="5">
    <source>
        <dbReference type="Google" id="ProtNLM"/>
    </source>
</evidence>
<feature type="region of interest" description="Disordered" evidence="1">
    <location>
        <begin position="211"/>
        <end position="242"/>
    </location>
</feature>
<sequence length="242" mass="24968">MTIAHAPPRSLAPARPALAGFAVAGAILVALDVRSPAMVLTQTISTHATTAARLAFVVALLASCAGVAVALGRAWRQVTAGRATDLLLLSLWPVGMGIASFFDQNTQSWTGTVHNVAVGAAIVGVHLAALRTRNRPLMALTAVGAATMAGLLVLIGLHVLGVPDVPVGVVERVLVVICVVLVVATLKVRRSPQAADQLPAMFTIQETPNRSVNIPKVSPHGAFSSGTTIDPPADSPSQKRRS</sequence>
<name>A0A1M6ZP95_PSETH</name>
<evidence type="ECO:0000313" key="3">
    <source>
        <dbReference type="EMBL" id="SHL32291.1"/>
    </source>
</evidence>
<keyword evidence="2" id="KW-0812">Transmembrane</keyword>
<keyword evidence="4" id="KW-1185">Reference proteome</keyword>
<dbReference type="InterPro" id="IPR009339">
    <property type="entry name" value="DUF998"/>
</dbReference>
<dbReference type="EMBL" id="FRAP01000024">
    <property type="protein sequence ID" value="SHL32291.1"/>
    <property type="molecule type" value="Genomic_DNA"/>
</dbReference>
<reference evidence="3 4" key="1">
    <citation type="submission" date="2016-11" db="EMBL/GenBank/DDBJ databases">
        <authorList>
            <person name="Jaros S."/>
            <person name="Januszkiewicz K."/>
            <person name="Wedrychowicz H."/>
        </authorList>
    </citation>
    <scope>NUCLEOTIDE SEQUENCE [LARGE SCALE GENOMIC DNA]</scope>
    <source>
        <strain evidence="3 4">DSM 43832</strain>
    </source>
</reference>
<evidence type="ECO:0000256" key="2">
    <source>
        <dbReference type="SAM" id="Phobius"/>
    </source>
</evidence>
<feature type="transmembrane region" description="Helical" evidence="2">
    <location>
        <begin position="12"/>
        <end position="31"/>
    </location>
</feature>
<feature type="transmembrane region" description="Helical" evidence="2">
    <location>
        <begin position="108"/>
        <end position="130"/>
    </location>
</feature>
<keyword evidence="2" id="KW-0472">Membrane</keyword>
<feature type="transmembrane region" description="Helical" evidence="2">
    <location>
        <begin position="83"/>
        <end position="102"/>
    </location>
</feature>
<dbReference type="AlphaFoldDB" id="A0A1M6ZP95"/>
<protein>
    <recommendedName>
        <fullName evidence="5">DUF998 domain-containing protein</fullName>
    </recommendedName>
</protein>
<feature type="transmembrane region" description="Helical" evidence="2">
    <location>
        <begin position="51"/>
        <end position="71"/>
    </location>
</feature>
<organism evidence="3 4">
    <name type="scientific">Pseudonocardia thermophila</name>
    <dbReference type="NCBI Taxonomy" id="1848"/>
    <lineage>
        <taxon>Bacteria</taxon>
        <taxon>Bacillati</taxon>
        <taxon>Actinomycetota</taxon>
        <taxon>Actinomycetes</taxon>
        <taxon>Pseudonocardiales</taxon>
        <taxon>Pseudonocardiaceae</taxon>
        <taxon>Pseudonocardia</taxon>
    </lineage>
</organism>
<feature type="transmembrane region" description="Helical" evidence="2">
    <location>
        <begin position="165"/>
        <end position="186"/>
    </location>
</feature>
<accession>A0A1M6ZP95</accession>
<keyword evidence="2" id="KW-1133">Transmembrane helix</keyword>
<dbReference type="Proteomes" id="UP000184363">
    <property type="component" value="Unassembled WGS sequence"/>
</dbReference>
<evidence type="ECO:0000256" key="1">
    <source>
        <dbReference type="SAM" id="MobiDB-lite"/>
    </source>
</evidence>